<keyword evidence="4 6" id="KW-0862">Zinc</keyword>
<dbReference type="PANTHER" id="PTHR38344">
    <property type="entry name" value="UPF0753 PROTEIN AQ_863"/>
    <property type="match status" value="1"/>
</dbReference>
<evidence type="ECO:0000256" key="3">
    <source>
        <dbReference type="ARBA" id="ARBA00022723"/>
    </source>
</evidence>
<dbReference type="Pfam" id="PF10070">
    <property type="entry name" value="DabA"/>
    <property type="match status" value="1"/>
</dbReference>
<keyword evidence="1 6" id="KW-0813">Transport</keyword>
<evidence type="ECO:0000256" key="5">
    <source>
        <dbReference type="ARBA" id="ARBA00023136"/>
    </source>
</evidence>
<comment type="cofactor">
    <cofactor evidence="6">
        <name>Zn(2+)</name>
        <dbReference type="ChEBI" id="CHEBI:29105"/>
    </cofactor>
</comment>
<evidence type="ECO:0000256" key="4">
    <source>
        <dbReference type="ARBA" id="ARBA00022833"/>
    </source>
</evidence>
<comment type="function">
    <text evidence="6">Part of an energy-coupled inorganic carbon pump.</text>
</comment>
<protein>
    <recommendedName>
        <fullName evidence="6">Probable inorganic carbon transporter subunit DabA</fullName>
    </recommendedName>
</protein>
<reference evidence="8 9" key="1">
    <citation type="submission" date="2023-02" db="EMBL/GenBank/DDBJ databases">
        <title>Genome sequence of Novosphingobium humi KACC 19094.</title>
        <authorList>
            <person name="Kim S."/>
            <person name="Heo J."/>
            <person name="Kwon S.-W."/>
        </authorList>
    </citation>
    <scope>NUCLEOTIDE SEQUENCE [LARGE SCALE GENOMIC DNA]</scope>
    <source>
        <strain evidence="8 9">KACC 19094</strain>
    </source>
</reference>
<keyword evidence="5 6" id="KW-0472">Membrane</keyword>
<accession>A0ABY7TUE4</accession>
<evidence type="ECO:0000313" key="8">
    <source>
        <dbReference type="EMBL" id="WCT76626.1"/>
    </source>
</evidence>
<evidence type="ECO:0000313" key="9">
    <source>
        <dbReference type="Proteomes" id="UP001218231"/>
    </source>
</evidence>
<feature type="binding site" evidence="6">
    <location>
        <position position="364"/>
    </location>
    <ligand>
        <name>Zn(2+)</name>
        <dbReference type="ChEBI" id="CHEBI:29105"/>
    </ligand>
</feature>
<keyword evidence="9" id="KW-1185">Reference proteome</keyword>
<feature type="region of interest" description="Disordered" evidence="7">
    <location>
        <begin position="831"/>
        <end position="851"/>
    </location>
</feature>
<feature type="binding site" evidence="6">
    <location>
        <position position="366"/>
    </location>
    <ligand>
        <name>Zn(2+)</name>
        <dbReference type="ChEBI" id="CHEBI:29105"/>
    </ligand>
</feature>
<evidence type="ECO:0000256" key="1">
    <source>
        <dbReference type="ARBA" id="ARBA00022448"/>
    </source>
</evidence>
<evidence type="ECO:0000256" key="6">
    <source>
        <dbReference type="HAMAP-Rule" id="MF_01871"/>
    </source>
</evidence>
<feature type="binding site" evidence="6">
    <location>
        <position position="545"/>
    </location>
    <ligand>
        <name>Zn(2+)</name>
        <dbReference type="ChEBI" id="CHEBI:29105"/>
    </ligand>
</feature>
<organism evidence="8 9">
    <name type="scientific">Novosphingobium humi</name>
    <dbReference type="NCBI Taxonomy" id="2282397"/>
    <lineage>
        <taxon>Bacteria</taxon>
        <taxon>Pseudomonadati</taxon>
        <taxon>Pseudomonadota</taxon>
        <taxon>Alphaproteobacteria</taxon>
        <taxon>Sphingomonadales</taxon>
        <taxon>Sphingomonadaceae</taxon>
        <taxon>Novosphingobium</taxon>
    </lineage>
</organism>
<comment type="subcellular location">
    <subcellularLocation>
        <location evidence="6">Cell membrane</location>
        <topology evidence="6">Peripheral membrane protein</topology>
    </subcellularLocation>
</comment>
<comment type="similarity">
    <text evidence="6">Belongs to the inorganic carbon transporter (TC 9.A.2) DabA family.</text>
</comment>
<comment type="subunit">
    <text evidence="6">Forms a complex with DabB.</text>
</comment>
<name>A0ABY7TUE4_9SPHN</name>
<dbReference type="RefSeq" id="WP_273617040.1">
    <property type="nucleotide sequence ID" value="NZ_CP117417.1"/>
</dbReference>
<dbReference type="InterPro" id="IPR018752">
    <property type="entry name" value="DabA"/>
</dbReference>
<sequence length="851" mass="89666">MNMMPFATAPEPTLTRTEVSGLIALAARTVPPLWPLESAIAVNPLAGFEGMAFEEAVQAGARLFGARQSLPLAQWRALLAGGRIAEGCLRDAAIRHLGGTYPALAPIAPGITALDLLMARLLTLPATDEVKASPMAPDAAFVAKWCAAFFDHGHAAIPMPHRELGLYRAVLAMAGHDPEFHALTGTLGAQLLMTVPRDPLNAIAEALSALGIAEDGQQPHLAALVARLPGWAGHIRWRSEHADAEHAAGAPAGMADLLALWLLLERAGALTQPRITPQPANVTLHLAAHFGWSRDDVRRALAVAGAPLTRIATMDEEALGLLFMTAAEWTYADGLVPRLQAGTRAKAAEMPASEDAAAAQLVFCIDVRSEPFRRALETTGRYETLGYAGFFGLPIALHPSGAARRKRLLPVLLSPQHDVAEAPRPGHEPDATRLAAADATARHAASLFDTAKQGIATAFATAEATGPLAGLAMAARTLAPRLSARIGAWARPCRHEAFAPALDHASAGHAHPPFTLADKIGYASALFRLTGLPTDTARLVVLVGHGGSAVNNPYAAALDCGACGGHAGGSNARILAAMLNEADVRAGLVAQGIALPETTHFLAAEHNTTTDTVTIFDRTGVPAGHAADLARLEADLARAGAANRERRAGLLDRSPQDLLTGAAHWGEVRPEWGLSGNAGFLVGPRRWSKHIDLEGRAFLHSYDWRADADGSVLATILTAPMVVAQWINCQYLFSTIDNDRYGSGDKVTQNVIGRIGVVQGNGGDLAVGLPRQSLFRDDGSPFHLPQRLLTVVLAPLARVEAVVAANDILARLFGKGWVHLVVIAPETGQARRWRPDGAPQAEGTGLTDITA</sequence>
<feature type="binding site" evidence="6">
    <location>
        <position position="560"/>
    </location>
    <ligand>
        <name>Zn(2+)</name>
        <dbReference type="ChEBI" id="CHEBI:29105"/>
    </ligand>
</feature>
<dbReference type="Proteomes" id="UP001218231">
    <property type="component" value="Chromosome"/>
</dbReference>
<dbReference type="PANTHER" id="PTHR38344:SF1">
    <property type="entry name" value="INORGANIC CARBON TRANSPORTER SUBUNIT DABA-RELATED"/>
    <property type="match status" value="1"/>
</dbReference>
<keyword evidence="3 6" id="KW-0479">Metal-binding</keyword>
<proteinExistence type="inferred from homology"/>
<evidence type="ECO:0000256" key="7">
    <source>
        <dbReference type="SAM" id="MobiDB-lite"/>
    </source>
</evidence>
<keyword evidence="2 6" id="KW-1003">Cell membrane</keyword>
<dbReference type="EMBL" id="CP117417">
    <property type="protein sequence ID" value="WCT76626.1"/>
    <property type="molecule type" value="Genomic_DNA"/>
</dbReference>
<dbReference type="HAMAP" id="MF_01871">
    <property type="entry name" value="DabA"/>
    <property type="match status" value="1"/>
</dbReference>
<gene>
    <name evidence="6" type="primary">dabA</name>
    <name evidence="8" type="ORF">PQ457_11845</name>
</gene>
<evidence type="ECO:0000256" key="2">
    <source>
        <dbReference type="ARBA" id="ARBA00022475"/>
    </source>
</evidence>